<evidence type="ECO:0000313" key="2">
    <source>
        <dbReference type="Proteomes" id="UP000070444"/>
    </source>
</evidence>
<evidence type="ECO:0000313" key="1">
    <source>
        <dbReference type="EMBL" id="KXN72716.1"/>
    </source>
</evidence>
<name>A0A137PCJ1_CONC2</name>
<gene>
    <name evidence="1" type="ORF">CONCODRAFT_68827</name>
</gene>
<dbReference type="InterPro" id="IPR050600">
    <property type="entry name" value="SETD3_SETD6_MTase"/>
</dbReference>
<dbReference type="OrthoDB" id="42889at2759"/>
<dbReference type="SUPFAM" id="SSF82199">
    <property type="entry name" value="SET domain"/>
    <property type="match status" value="1"/>
</dbReference>
<proteinExistence type="predicted"/>
<dbReference type="Gene3D" id="3.90.1410.10">
    <property type="entry name" value="set domain protein methyltransferase, domain 1"/>
    <property type="match status" value="1"/>
</dbReference>
<dbReference type="PANTHER" id="PTHR13271">
    <property type="entry name" value="UNCHARACTERIZED PUTATIVE METHYLTRANSFERASE"/>
    <property type="match status" value="1"/>
</dbReference>
<dbReference type="CDD" id="cd10527">
    <property type="entry name" value="SET_LSMT"/>
    <property type="match status" value="1"/>
</dbReference>
<dbReference type="GO" id="GO:0016279">
    <property type="term" value="F:protein-lysine N-methyltransferase activity"/>
    <property type="evidence" value="ECO:0007669"/>
    <property type="project" value="UniProtKB-ARBA"/>
</dbReference>
<keyword evidence="2" id="KW-1185">Reference proteome</keyword>
<reference evidence="1 2" key="1">
    <citation type="journal article" date="2015" name="Genome Biol. Evol.">
        <title>Phylogenomic analyses indicate that early fungi evolved digesting cell walls of algal ancestors of land plants.</title>
        <authorList>
            <person name="Chang Y."/>
            <person name="Wang S."/>
            <person name="Sekimoto S."/>
            <person name="Aerts A.L."/>
            <person name="Choi C."/>
            <person name="Clum A."/>
            <person name="LaButti K.M."/>
            <person name="Lindquist E.A."/>
            <person name="Yee Ngan C."/>
            <person name="Ohm R.A."/>
            <person name="Salamov A.A."/>
            <person name="Grigoriev I.V."/>
            <person name="Spatafora J.W."/>
            <person name="Berbee M.L."/>
        </authorList>
    </citation>
    <scope>NUCLEOTIDE SEQUENCE [LARGE SCALE GENOMIC DNA]</scope>
    <source>
        <strain evidence="1 2">NRRL 28638</strain>
    </source>
</reference>
<dbReference type="STRING" id="796925.A0A137PCJ1"/>
<organism evidence="1 2">
    <name type="scientific">Conidiobolus coronatus (strain ATCC 28846 / CBS 209.66 / NRRL 28638)</name>
    <name type="common">Delacroixia coronata</name>
    <dbReference type="NCBI Taxonomy" id="796925"/>
    <lineage>
        <taxon>Eukaryota</taxon>
        <taxon>Fungi</taxon>
        <taxon>Fungi incertae sedis</taxon>
        <taxon>Zoopagomycota</taxon>
        <taxon>Entomophthoromycotina</taxon>
        <taxon>Entomophthoromycetes</taxon>
        <taxon>Entomophthorales</taxon>
        <taxon>Ancylistaceae</taxon>
        <taxon>Conidiobolus</taxon>
    </lineage>
</organism>
<sequence length="433" mass="50611">MDEKSKRIISWFKENGGIFNNIEIVYTDDMGYDLKLAKQDQPFELKIPSSLIINKQKCIDCNDLKWKHWLEAINDQFNHIDSIPGKLVLKLFILYHKLYQNNTETSFWNPYIDILPKQFNSPICWPEEKKSALKWTSLDIPLTSQTKSLRQQYFMIQSIDEIITWEEWIWSDRVVNSRVWEVPVDEDKTEFALIPLLDLVNHDENPNCFWEPEFTSDEGNQLPNIQIYYKQDSQIPDQSEGSSTRLTFSYGSKEIDSWVFSHGFIPNNIEPPTSIMLPNILLLSPDSIENDKFHNAKVIIMQLNELSPIIQYTLQPGIFDNIDILAQAYISQLNAEDGFTTNEEGQLFHSSLPGQSIFDLNEIHQLLIAEGIEQKYRQKFLEQLKSIILESTQKIQVNANNFSDDKFLTSILNYQLEYFNQLIKVIDNELNSY</sequence>
<dbReference type="Proteomes" id="UP000070444">
    <property type="component" value="Unassembled WGS sequence"/>
</dbReference>
<protein>
    <submittedName>
        <fullName evidence="1">SET domain-containing protein</fullName>
    </submittedName>
</protein>
<dbReference type="EMBL" id="KQ964448">
    <property type="protein sequence ID" value="KXN72716.1"/>
    <property type="molecule type" value="Genomic_DNA"/>
</dbReference>
<dbReference type="OMA" id="ITWEEWI"/>
<dbReference type="InterPro" id="IPR046341">
    <property type="entry name" value="SET_dom_sf"/>
</dbReference>
<dbReference type="AlphaFoldDB" id="A0A137PCJ1"/>
<accession>A0A137PCJ1</accession>